<organism evidence="1">
    <name type="scientific">viral metagenome</name>
    <dbReference type="NCBI Taxonomy" id="1070528"/>
    <lineage>
        <taxon>unclassified sequences</taxon>
        <taxon>metagenomes</taxon>
        <taxon>organismal metagenomes</taxon>
    </lineage>
</organism>
<dbReference type="AlphaFoldDB" id="A0A6H1ZUJ5"/>
<gene>
    <name evidence="2" type="ORF">MM415B03825_0013</name>
    <name evidence="1" type="ORF">TM448A02008_0009</name>
    <name evidence="3" type="ORF">TM448B02110_0009</name>
</gene>
<name>A0A6H1ZUJ5_9ZZZZ</name>
<proteinExistence type="predicted"/>
<evidence type="ECO:0000313" key="1">
    <source>
        <dbReference type="EMBL" id="QJA51188.1"/>
    </source>
</evidence>
<accession>A0A6H1ZUJ5</accession>
<protein>
    <submittedName>
        <fullName evidence="1">Uncharacterized protein</fullName>
    </submittedName>
</protein>
<dbReference type="EMBL" id="MT144243">
    <property type="protein sequence ID" value="QJA51188.1"/>
    <property type="molecule type" value="Genomic_DNA"/>
</dbReference>
<evidence type="ECO:0000313" key="2">
    <source>
        <dbReference type="EMBL" id="QJA94555.1"/>
    </source>
</evidence>
<dbReference type="EMBL" id="MT143241">
    <property type="protein sequence ID" value="QJA94555.1"/>
    <property type="molecule type" value="Genomic_DNA"/>
</dbReference>
<evidence type="ECO:0000313" key="3">
    <source>
        <dbReference type="EMBL" id="QJI00780.1"/>
    </source>
</evidence>
<dbReference type="EMBL" id="MT144875">
    <property type="protein sequence ID" value="QJI00780.1"/>
    <property type="molecule type" value="Genomic_DNA"/>
</dbReference>
<reference evidence="1" key="1">
    <citation type="submission" date="2020-03" db="EMBL/GenBank/DDBJ databases">
        <title>The deep terrestrial virosphere.</title>
        <authorList>
            <person name="Holmfeldt K."/>
            <person name="Nilsson E."/>
            <person name="Simone D."/>
            <person name="Lopez-Fernandez M."/>
            <person name="Wu X."/>
            <person name="de Brujin I."/>
            <person name="Lundin D."/>
            <person name="Andersson A."/>
            <person name="Bertilsson S."/>
            <person name="Dopson M."/>
        </authorList>
    </citation>
    <scope>NUCLEOTIDE SEQUENCE</scope>
    <source>
        <strain evidence="2">MM415B03825</strain>
        <strain evidence="1">TM448A02008</strain>
        <strain evidence="3">TM448B02110</strain>
    </source>
</reference>
<sequence>MSKSLQEIQERSQAWYNQIKKQKRESYRYAKELGFTAQEAQVLAGFSKKKILEFSKEKEKL</sequence>